<evidence type="ECO:0008006" key="4">
    <source>
        <dbReference type="Google" id="ProtNLM"/>
    </source>
</evidence>
<reference evidence="2 3" key="1">
    <citation type="submission" date="2020-05" db="EMBL/GenBank/DDBJ databases">
        <title>Nakamurella sp. DB0629 isolated from air conditioner.</title>
        <authorList>
            <person name="Kim D.H."/>
            <person name="Kim D.-U."/>
        </authorList>
    </citation>
    <scope>NUCLEOTIDE SEQUENCE [LARGE SCALE GENOMIC DNA]</scope>
    <source>
        <strain evidence="2 3">DB0629</strain>
    </source>
</reference>
<feature type="region of interest" description="Disordered" evidence="1">
    <location>
        <begin position="118"/>
        <end position="153"/>
    </location>
</feature>
<proteinExistence type="predicted"/>
<dbReference type="Proteomes" id="UP000562984">
    <property type="component" value="Unassembled WGS sequence"/>
</dbReference>
<dbReference type="RefSeq" id="WP_171200771.1">
    <property type="nucleotide sequence ID" value="NZ_JABEND010000010.1"/>
</dbReference>
<evidence type="ECO:0000313" key="3">
    <source>
        <dbReference type="Proteomes" id="UP000562984"/>
    </source>
</evidence>
<dbReference type="EMBL" id="JABEND010000010">
    <property type="protein sequence ID" value="NNG37067.1"/>
    <property type="molecule type" value="Genomic_DNA"/>
</dbReference>
<dbReference type="Gene3D" id="3.40.50.720">
    <property type="entry name" value="NAD(P)-binding Rossmann-like Domain"/>
    <property type="match status" value="1"/>
</dbReference>
<feature type="compositionally biased region" description="Low complexity" evidence="1">
    <location>
        <begin position="1"/>
        <end position="29"/>
    </location>
</feature>
<gene>
    <name evidence="2" type="ORF">HKD39_15395</name>
</gene>
<sequence>MAAPTQSAATGAANGAPTPPANGNDNDAGSGSGNLAAADRSGPAIDSRIDAETADNTETTKTTETAKNAETDARLRLGPGIRVFARSVGQWQIGTEHPRRVILDGPGEHLGAVLRTWTTKTEQSDTEPGSAPRGANAAGLPAPGAEPGVAEPGIAEPDVDEIARRLIDLGMLARVSDRAATVAAPAEQSGLAHRYGADRAELMAIRRADASIEVRGSGPVASQLAALLVAAGVGHVYQAPVRDVRAEDVLPPIPPPAGPGDDRQRLAERLASISEYTRVYPIPTHQPTSLVVLAGDGPPDATDAKPLVDAGTPHLAAWAGASGAVVGPLVLPGLSSCLWCAELARVDADPQWPLVRRAIHEQPVAPPVVLATAAAVLAAGQALELVEGVGPPGAIDGTFEWDVLSQVRRRSWQRHPQCSCAR</sequence>
<comment type="caution">
    <text evidence="2">The sequence shown here is derived from an EMBL/GenBank/DDBJ whole genome shotgun (WGS) entry which is preliminary data.</text>
</comment>
<keyword evidence="3" id="KW-1185">Reference proteome</keyword>
<organism evidence="2 3">
    <name type="scientific">Nakamurella aerolata</name>
    <dbReference type="NCBI Taxonomy" id="1656892"/>
    <lineage>
        <taxon>Bacteria</taxon>
        <taxon>Bacillati</taxon>
        <taxon>Actinomycetota</taxon>
        <taxon>Actinomycetes</taxon>
        <taxon>Nakamurellales</taxon>
        <taxon>Nakamurellaceae</taxon>
        <taxon>Nakamurella</taxon>
    </lineage>
</organism>
<evidence type="ECO:0000256" key="1">
    <source>
        <dbReference type="SAM" id="MobiDB-lite"/>
    </source>
</evidence>
<feature type="region of interest" description="Disordered" evidence="1">
    <location>
        <begin position="1"/>
        <end position="72"/>
    </location>
</feature>
<accession>A0A849AAU4</accession>
<evidence type="ECO:0000313" key="2">
    <source>
        <dbReference type="EMBL" id="NNG37067.1"/>
    </source>
</evidence>
<name>A0A849AAU4_9ACTN</name>
<feature type="compositionally biased region" description="Low complexity" evidence="1">
    <location>
        <begin position="54"/>
        <end position="66"/>
    </location>
</feature>
<dbReference type="AlphaFoldDB" id="A0A849AAU4"/>
<feature type="compositionally biased region" description="Low complexity" evidence="1">
    <location>
        <begin position="131"/>
        <end position="153"/>
    </location>
</feature>
<protein>
    <recommendedName>
        <fullName evidence="4">Bacteriocin biosynthesis cyclodehydratase domain-containing protein</fullName>
    </recommendedName>
</protein>